<evidence type="ECO:0000313" key="4">
    <source>
        <dbReference type="Proteomes" id="UP000814243"/>
    </source>
</evidence>
<dbReference type="Proteomes" id="UP000814243">
    <property type="component" value="Unassembled WGS sequence"/>
</dbReference>
<dbReference type="AlphaFoldDB" id="A0A922MIC2"/>
<dbReference type="PANTHER" id="PTHR46599">
    <property type="entry name" value="PIGGYBAC TRANSPOSABLE ELEMENT-DERIVED PROTEIN 4"/>
    <property type="match status" value="1"/>
</dbReference>
<gene>
    <name evidence="3" type="ORF">HF086_016288</name>
</gene>
<evidence type="ECO:0000256" key="1">
    <source>
        <dbReference type="SAM" id="MobiDB-lite"/>
    </source>
</evidence>
<sequence length="297" mass="34936">MASKRKKLAPSNRPSLFAAEDDADESHHDPYSDVDCEFGSDTNYDPDGVQESESRSDKINGFIDMLTRNFRDVYYPDKELSLDESLMLYKGRLIFRTYMKNKKTKYGIKFYVLTSHDGYVLSQYMYSGKTDVDDESRTGGKTIEKLVLRLMRPYLLKGHELYMDNYYNSVPLSEKLLDLKTHTCGTLISNRKGNPTFLAKKKLKKDEYIWLRKGKVYVSNWRDKRQVLMLTTLDQPEMVKVRNKRGQEVKKPKEIAQYNRFMSGIDRADQMISYYSCPRKTIRWYKKNIFHMLDVAT</sequence>
<accession>A0A922MIC2</accession>
<feature type="region of interest" description="Disordered" evidence="1">
    <location>
        <begin position="1"/>
        <end position="55"/>
    </location>
</feature>
<evidence type="ECO:0000313" key="3">
    <source>
        <dbReference type="EMBL" id="KAH9637011.1"/>
    </source>
</evidence>
<evidence type="ECO:0000259" key="2">
    <source>
        <dbReference type="Pfam" id="PF13843"/>
    </source>
</evidence>
<protein>
    <recommendedName>
        <fullName evidence="2">PiggyBac transposable element-derived protein domain-containing protein</fullName>
    </recommendedName>
</protein>
<dbReference type="EMBL" id="JACEFF010000455">
    <property type="protein sequence ID" value="KAH9637011.1"/>
    <property type="molecule type" value="Genomic_DNA"/>
</dbReference>
<feature type="domain" description="PiggyBac transposable element-derived protein" evidence="2">
    <location>
        <begin position="52"/>
        <end position="296"/>
    </location>
</feature>
<proteinExistence type="predicted"/>
<comment type="caution">
    <text evidence="3">The sequence shown here is derived from an EMBL/GenBank/DDBJ whole genome shotgun (WGS) entry which is preliminary data.</text>
</comment>
<dbReference type="InterPro" id="IPR029526">
    <property type="entry name" value="PGBD"/>
</dbReference>
<dbReference type="Pfam" id="PF13843">
    <property type="entry name" value="DDE_Tnp_1_7"/>
    <property type="match status" value="1"/>
</dbReference>
<reference evidence="3" key="1">
    <citation type="journal article" date="2021" name="G3 (Bethesda)">
        <title>Genome and transcriptome analysis of the beet armyworm Spodoptera exigua reveals targets for pest control. .</title>
        <authorList>
            <person name="Simon S."/>
            <person name="Breeschoten T."/>
            <person name="Jansen H.J."/>
            <person name="Dirks R.P."/>
            <person name="Schranz M.E."/>
            <person name="Ros V.I.D."/>
        </authorList>
    </citation>
    <scope>NUCLEOTIDE SEQUENCE</scope>
    <source>
        <strain evidence="3">TB_SE_WUR_2020</strain>
    </source>
</reference>
<dbReference type="PANTHER" id="PTHR46599:SF3">
    <property type="entry name" value="PIGGYBAC TRANSPOSABLE ELEMENT-DERIVED PROTEIN 4"/>
    <property type="match status" value="1"/>
</dbReference>
<organism evidence="3 4">
    <name type="scientific">Spodoptera exigua</name>
    <name type="common">Beet armyworm</name>
    <name type="synonym">Noctua fulgens</name>
    <dbReference type="NCBI Taxonomy" id="7107"/>
    <lineage>
        <taxon>Eukaryota</taxon>
        <taxon>Metazoa</taxon>
        <taxon>Ecdysozoa</taxon>
        <taxon>Arthropoda</taxon>
        <taxon>Hexapoda</taxon>
        <taxon>Insecta</taxon>
        <taxon>Pterygota</taxon>
        <taxon>Neoptera</taxon>
        <taxon>Endopterygota</taxon>
        <taxon>Lepidoptera</taxon>
        <taxon>Glossata</taxon>
        <taxon>Ditrysia</taxon>
        <taxon>Noctuoidea</taxon>
        <taxon>Noctuidae</taxon>
        <taxon>Amphipyrinae</taxon>
        <taxon>Spodoptera</taxon>
    </lineage>
</organism>
<name>A0A922MIC2_SPOEX</name>